<evidence type="ECO:0000256" key="1">
    <source>
        <dbReference type="SAM" id="MobiDB-lite"/>
    </source>
</evidence>
<organism evidence="3">
    <name type="scientific">Drosophila grimshawi</name>
    <name type="common">Hawaiian fruit fly</name>
    <name type="synonym">Idiomyia grimshawi</name>
    <dbReference type="NCBI Taxonomy" id="7222"/>
    <lineage>
        <taxon>Eukaryota</taxon>
        <taxon>Metazoa</taxon>
        <taxon>Ecdysozoa</taxon>
        <taxon>Arthropoda</taxon>
        <taxon>Hexapoda</taxon>
        <taxon>Insecta</taxon>
        <taxon>Pterygota</taxon>
        <taxon>Neoptera</taxon>
        <taxon>Endopterygota</taxon>
        <taxon>Diptera</taxon>
        <taxon>Brachycera</taxon>
        <taxon>Muscomorpha</taxon>
        <taxon>Ephydroidea</taxon>
        <taxon>Drosophilidae</taxon>
        <taxon>Drosophila</taxon>
        <taxon>Hawaiian Drosophila</taxon>
    </lineage>
</organism>
<gene>
    <name evidence="2" type="primary">Dgri\GH14588</name>
    <name evidence="2" type="ORF">Dgri_GH14588</name>
</gene>
<name>B4IYG6_DROGR</name>
<sequence length="51" mass="5570">MPLGCKAHAHQTLIFKLSDCHAGHSTIRGFKSGADNDDDDDDDDIGDRPLF</sequence>
<protein>
    <submittedName>
        <fullName evidence="2">GH14588</fullName>
    </submittedName>
</protein>
<evidence type="ECO:0000313" key="3">
    <source>
        <dbReference type="Proteomes" id="UP000001070"/>
    </source>
</evidence>
<evidence type="ECO:0000313" key="2">
    <source>
        <dbReference type="EMBL" id="EDV97639.1"/>
    </source>
</evidence>
<dbReference type="HOGENOM" id="CLU_3108566_0_0_1"/>
<proteinExistence type="predicted"/>
<keyword evidence="3" id="KW-1185">Reference proteome</keyword>
<feature type="region of interest" description="Disordered" evidence="1">
    <location>
        <begin position="30"/>
        <end position="51"/>
    </location>
</feature>
<dbReference type="InParanoid" id="B4IYG6"/>
<dbReference type="EMBL" id="CH916366">
    <property type="protein sequence ID" value="EDV97639.1"/>
    <property type="molecule type" value="Genomic_DNA"/>
</dbReference>
<accession>B4IYG6</accession>
<dbReference type="Proteomes" id="UP000001070">
    <property type="component" value="Unassembled WGS sequence"/>
</dbReference>
<feature type="compositionally biased region" description="Acidic residues" evidence="1">
    <location>
        <begin position="35"/>
        <end position="45"/>
    </location>
</feature>
<dbReference type="AlphaFoldDB" id="B4IYG6"/>
<reference evidence="2 3" key="1">
    <citation type="journal article" date="2007" name="Nature">
        <title>Evolution of genes and genomes on the Drosophila phylogeny.</title>
        <authorList>
            <consortium name="Drosophila 12 Genomes Consortium"/>
            <person name="Clark A.G."/>
            <person name="Eisen M.B."/>
            <person name="Smith D.R."/>
            <person name="Bergman C.M."/>
            <person name="Oliver B."/>
            <person name="Markow T.A."/>
            <person name="Kaufman T.C."/>
            <person name="Kellis M."/>
            <person name="Gelbart W."/>
            <person name="Iyer V.N."/>
            <person name="Pollard D.A."/>
            <person name="Sackton T.B."/>
            <person name="Larracuente A.M."/>
            <person name="Singh N.D."/>
            <person name="Abad J.P."/>
            <person name="Abt D.N."/>
            <person name="Adryan B."/>
            <person name="Aguade M."/>
            <person name="Akashi H."/>
            <person name="Anderson W.W."/>
            <person name="Aquadro C.F."/>
            <person name="Ardell D.H."/>
            <person name="Arguello R."/>
            <person name="Artieri C.G."/>
            <person name="Barbash D.A."/>
            <person name="Barker D."/>
            <person name="Barsanti P."/>
            <person name="Batterham P."/>
            <person name="Batzoglou S."/>
            <person name="Begun D."/>
            <person name="Bhutkar A."/>
            <person name="Blanco E."/>
            <person name="Bosak S.A."/>
            <person name="Bradley R.K."/>
            <person name="Brand A.D."/>
            <person name="Brent M.R."/>
            <person name="Brooks A.N."/>
            <person name="Brown R.H."/>
            <person name="Butlin R.K."/>
            <person name="Caggese C."/>
            <person name="Calvi B.R."/>
            <person name="Bernardo de Carvalho A."/>
            <person name="Caspi A."/>
            <person name="Castrezana S."/>
            <person name="Celniker S.E."/>
            <person name="Chang J.L."/>
            <person name="Chapple C."/>
            <person name="Chatterji S."/>
            <person name="Chinwalla A."/>
            <person name="Civetta A."/>
            <person name="Clifton S.W."/>
            <person name="Comeron J.M."/>
            <person name="Costello J.C."/>
            <person name="Coyne J.A."/>
            <person name="Daub J."/>
            <person name="David R.G."/>
            <person name="Delcher A.L."/>
            <person name="Delehaunty K."/>
            <person name="Do C.B."/>
            <person name="Ebling H."/>
            <person name="Edwards K."/>
            <person name="Eickbush T."/>
            <person name="Evans J.D."/>
            <person name="Filipski A."/>
            <person name="Findeiss S."/>
            <person name="Freyhult E."/>
            <person name="Fulton L."/>
            <person name="Fulton R."/>
            <person name="Garcia A.C."/>
            <person name="Gardiner A."/>
            <person name="Garfield D.A."/>
            <person name="Garvin B.E."/>
            <person name="Gibson G."/>
            <person name="Gilbert D."/>
            <person name="Gnerre S."/>
            <person name="Godfrey J."/>
            <person name="Good R."/>
            <person name="Gotea V."/>
            <person name="Gravely B."/>
            <person name="Greenberg A.J."/>
            <person name="Griffiths-Jones S."/>
            <person name="Gross S."/>
            <person name="Guigo R."/>
            <person name="Gustafson E.A."/>
            <person name="Haerty W."/>
            <person name="Hahn M.W."/>
            <person name="Halligan D.L."/>
            <person name="Halpern A.L."/>
            <person name="Halter G.M."/>
            <person name="Han M.V."/>
            <person name="Heger A."/>
            <person name="Hillier L."/>
            <person name="Hinrichs A.S."/>
            <person name="Holmes I."/>
            <person name="Hoskins R.A."/>
            <person name="Hubisz M.J."/>
            <person name="Hultmark D."/>
            <person name="Huntley M.A."/>
            <person name="Jaffe D.B."/>
            <person name="Jagadeeshan S."/>
            <person name="Jeck W.R."/>
            <person name="Johnson J."/>
            <person name="Jones C.D."/>
            <person name="Jordan W.C."/>
            <person name="Karpen G.H."/>
            <person name="Kataoka E."/>
            <person name="Keightley P.D."/>
            <person name="Kheradpour P."/>
            <person name="Kirkness E.F."/>
            <person name="Koerich L.B."/>
            <person name="Kristiansen K."/>
            <person name="Kudrna D."/>
            <person name="Kulathinal R.J."/>
            <person name="Kumar S."/>
            <person name="Kwok R."/>
            <person name="Lander E."/>
            <person name="Langley C.H."/>
            <person name="Lapoint R."/>
            <person name="Lazzaro B.P."/>
            <person name="Lee S.J."/>
            <person name="Levesque L."/>
            <person name="Li R."/>
            <person name="Lin C.F."/>
            <person name="Lin M.F."/>
            <person name="Lindblad-Toh K."/>
            <person name="Llopart A."/>
            <person name="Long M."/>
            <person name="Low L."/>
            <person name="Lozovsky E."/>
            <person name="Lu J."/>
            <person name="Luo M."/>
            <person name="Machado C.A."/>
            <person name="Makalowski W."/>
            <person name="Marzo M."/>
            <person name="Matsuda M."/>
            <person name="Matzkin L."/>
            <person name="McAllister B."/>
            <person name="McBride C.S."/>
            <person name="McKernan B."/>
            <person name="McKernan K."/>
            <person name="Mendez-Lago M."/>
            <person name="Minx P."/>
            <person name="Mollenhauer M.U."/>
            <person name="Montooth K."/>
            <person name="Mount S.M."/>
            <person name="Mu X."/>
            <person name="Myers E."/>
            <person name="Negre B."/>
            <person name="Newfeld S."/>
            <person name="Nielsen R."/>
            <person name="Noor M.A."/>
            <person name="O'Grady P."/>
            <person name="Pachter L."/>
            <person name="Papaceit M."/>
            <person name="Parisi M.J."/>
            <person name="Parisi M."/>
            <person name="Parts L."/>
            <person name="Pedersen J.S."/>
            <person name="Pesole G."/>
            <person name="Phillippy A.M."/>
            <person name="Ponting C.P."/>
            <person name="Pop M."/>
            <person name="Porcelli D."/>
            <person name="Powell J.R."/>
            <person name="Prohaska S."/>
            <person name="Pruitt K."/>
            <person name="Puig M."/>
            <person name="Quesneville H."/>
            <person name="Ram K.R."/>
            <person name="Rand D."/>
            <person name="Rasmussen M.D."/>
            <person name="Reed L.K."/>
            <person name="Reenan R."/>
            <person name="Reily A."/>
            <person name="Remington K.A."/>
            <person name="Rieger T.T."/>
            <person name="Ritchie M.G."/>
            <person name="Robin C."/>
            <person name="Rogers Y.H."/>
            <person name="Rohde C."/>
            <person name="Rozas J."/>
            <person name="Rubenfield M.J."/>
            <person name="Ruiz A."/>
            <person name="Russo S."/>
            <person name="Salzberg S.L."/>
            <person name="Sanchez-Gracia A."/>
            <person name="Saranga D.J."/>
            <person name="Sato H."/>
            <person name="Schaeffer S.W."/>
            <person name="Schatz M.C."/>
            <person name="Schlenke T."/>
            <person name="Schwartz R."/>
            <person name="Segarra C."/>
            <person name="Singh R.S."/>
            <person name="Sirot L."/>
            <person name="Sirota M."/>
            <person name="Sisneros N.B."/>
            <person name="Smith C.D."/>
            <person name="Smith T.F."/>
            <person name="Spieth J."/>
            <person name="Stage D.E."/>
            <person name="Stark A."/>
            <person name="Stephan W."/>
            <person name="Strausberg R.L."/>
            <person name="Strempel S."/>
            <person name="Sturgill D."/>
            <person name="Sutton G."/>
            <person name="Sutton G.G."/>
            <person name="Tao W."/>
            <person name="Teichmann S."/>
            <person name="Tobari Y.N."/>
            <person name="Tomimura Y."/>
            <person name="Tsolas J.M."/>
            <person name="Valente V.L."/>
            <person name="Venter E."/>
            <person name="Venter J.C."/>
            <person name="Vicario S."/>
            <person name="Vieira F.G."/>
            <person name="Vilella A.J."/>
            <person name="Villasante A."/>
            <person name="Walenz B."/>
            <person name="Wang J."/>
            <person name="Wasserman M."/>
            <person name="Watts T."/>
            <person name="Wilson D."/>
            <person name="Wilson R.K."/>
            <person name="Wing R.A."/>
            <person name="Wolfner M.F."/>
            <person name="Wong A."/>
            <person name="Wong G.K."/>
            <person name="Wu C.I."/>
            <person name="Wu G."/>
            <person name="Yamamoto D."/>
            <person name="Yang H.P."/>
            <person name="Yang S.P."/>
            <person name="Yorke J.A."/>
            <person name="Yoshida K."/>
            <person name="Zdobnov E."/>
            <person name="Zhang P."/>
            <person name="Zhang Y."/>
            <person name="Zimin A.V."/>
            <person name="Baldwin J."/>
            <person name="Abdouelleil A."/>
            <person name="Abdulkadir J."/>
            <person name="Abebe A."/>
            <person name="Abera B."/>
            <person name="Abreu J."/>
            <person name="Acer S.C."/>
            <person name="Aftuck L."/>
            <person name="Alexander A."/>
            <person name="An P."/>
            <person name="Anderson E."/>
            <person name="Anderson S."/>
            <person name="Arachi H."/>
            <person name="Azer M."/>
            <person name="Bachantsang P."/>
            <person name="Barry A."/>
            <person name="Bayul T."/>
            <person name="Berlin A."/>
            <person name="Bessette D."/>
            <person name="Bloom T."/>
            <person name="Blye J."/>
            <person name="Boguslavskiy L."/>
            <person name="Bonnet C."/>
            <person name="Boukhgalter B."/>
            <person name="Bourzgui I."/>
            <person name="Brown A."/>
            <person name="Cahill P."/>
            <person name="Channer S."/>
            <person name="Cheshatsang Y."/>
            <person name="Chuda L."/>
            <person name="Citroen M."/>
            <person name="Collymore A."/>
            <person name="Cooke P."/>
            <person name="Costello M."/>
            <person name="D'Aco K."/>
            <person name="Daza R."/>
            <person name="De Haan G."/>
            <person name="DeGray S."/>
            <person name="DeMaso C."/>
            <person name="Dhargay N."/>
            <person name="Dooley K."/>
            <person name="Dooley E."/>
            <person name="Doricent M."/>
            <person name="Dorje P."/>
            <person name="Dorjee K."/>
            <person name="Dupes A."/>
            <person name="Elong R."/>
            <person name="Falk J."/>
            <person name="Farina A."/>
            <person name="Faro S."/>
            <person name="Ferguson D."/>
            <person name="Fisher S."/>
            <person name="Foley C.D."/>
            <person name="Franke A."/>
            <person name="Friedrich D."/>
            <person name="Gadbois L."/>
            <person name="Gearin G."/>
            <person name="Gearin C.R."/>
            <person name="Giannoukos G."/>
            <person name="Goode T."/>
            <person name="Graham J."/>
            <person name="Grandbois E."/>
            <person name="Grewal S."/>
            <person name="Gyaltsen K."/>
            <person name="Hafez N."/>
            <person name="Hagos B."/>
            <person name="Hall J."/>
            <person name="Henson C."/>
            <person name="Hollinger A."/>
            <person name="Honan T."/>
            <person name="Huard M.D."/>
            <person name="Hughes L."/>
            <person name="Hurhula B."/>
            <person name="Husby M.E."/>
            <person name="Kamat A."/>
            <person name="Kanga B."/>
            <person name="Kashin S."/>
            <person name="Khazanovich D."/>
            <person name="Kisner P."/>
            <person name="Lance K."/>
            <person name="Lara M."/>
            <person name="Lee W."/>
            <person name="Lennon N."/>
            <person name="Letendre F."/>
            <person name="LeVine R."/>
            <person name="Lipovsky A."/>
            <person name="Liu X."/>
            <person name="Liu J."/>
            <person name="Liu S."/>
            <person name="Lokyitsang T."/>
            <person name="Lokyitsang Y."/>
            <person name="Lubonja R."/>
            <person name="Lui A."/>
            <person name="MacDonald P."/>
            <person name="Magnisalis V."/>
            <person name="Maru K."/>
            <person name="Matthews C."/>
            <person name="McCusker W."/>
            <person name="McDonough S."/>
            <person name="Mehta T."/>
            <person name="Meldrim J."/>
            <person name="Meneus L."/>
            <person name="Mihai O."/>
            <person name="Mihalev A."/>
            <person name="Mihova T."/>
            <person name="Mittelman R."/>
            <person name="Mlenga V."/>
            <person name="Montmayeur A."/>
            <person name="Mulrain L."/>
            <person name="Navidi A."/>
            <person name="Naylor J."/>
            <person name="Negash T."/>
            <person name="Nguyen T."/>
            <person name="Nguyen N."/>
            <person name="Nicol R."/>
            <person name="Norbu C."/>
            <person name="Norbu N."/>
            <person name="Novod N."/>
            <person name="O'Neill B."/>
            <person name="Osman S."/>
            <person name="Markiewicz E."/>
            <person name="Oyono O.L."/>
            <person name="Patti C."/>
            <person name="Phunkhang P."/>
            <person name="Pierre F."/>
            <person name="Priest M."/>
            <person name="Raghuraman S."/>
            <person name="Rege F."/>
            <person name="Reyes R."/>
            <person name="Rise C."/>
            <person name="Rogov P."/>
            <person name="Ross K."/>
            <person name="Ryan E."/>
            <person name="Settipalli S."/>
            <person name="Shea T."/>
            <person name="Sherpa N."/>
            <person name="Shi L."/>
            <person name="Shih D."/>
            <person name="Sparrow T."/>
            <person name="Spaulding J."/>
            <person name="Stalker J."/>
            <person name="Stange-Thomann N."/>
            <person name="Stavropoulos S."/>
            <person name="Stone C."/>
            <person name="Strader C."/>
            <person name="Tesfaye S."/>
            <person name="Thomson T."/>
            <person name="Thoulutsang Y."/>
            <person name="Thoulutsang D."/>
            <person name="Topham K."/>
            <person name="Topping I."/>
            <person name="Tsamla T."/>
            <person name="Vassiliev H."/>
            <person name="Vo A."/>
            <person name="Wangchuk T."/>
            <person name="Wangdi T."/>
            <person name="Weiand M."/>
            <person name="Wilkinson J."/>
            <person name="Wilson A."/>
            <person name="Yadav S."/>
            <person name="Young G."/>
            <person name="Yu Q."/>
            <person name="Zembek L."/>
            <person name="Zhong D."/>
            <person name="Zimmer A."/>
            <person name="Zwirko Z."/>
            <person name="Jaffe D.B."/>
            <person name="Alvarez P."/>
            <person name="Brockman W."/>
            <person name="Butler J."/>
            <person name="Chin C."/>
            <person name="Gnerre S."/>
            <person name="Grabherr M."/>
            <person name="Kleber M."/>
            <person name="Mauceli E."/>
            <person name="MacCallum I."/>
        </authorList>
    </citation>
    <scope>NUCLEOTIDE SEQUENCE [LARGE SCALE GENOMIC DNA]</scope>
    <source>
        <strain evidence="3">Tucson 15287-2541.00</strain>
    </source>
</reference>